<evidence type="ECO:0000256" key="3">
    <source>
        <dbReference type="ARBA" id="ARBA00022519"/>
    </source>
</evidence>
<keyword evidence="4" id="KW-0808">Transferase</keyword>
<evidence type="ECO:0000256" key="6">
    <source>
        <dbReference type="ARBA" id="ARBA00023315"/>
    </source>
</evidence>
<protein>
    <submittedName>
        <fullName evidence="7">Lysophospholipid acyltransferase family protein</fullName>
    </submittedName>
</protein>
<evidence type="ECO:0000313" key="7">
    <source>
        <dbReference type="EMBL" id="MCZ4281753.1"/>
    </source>
</evidence>
<sequence length="303" mass="33936">MNSVPTYRHRFEALGLRALLRLVRLFPVQACSNFGGFLGRSIGPSLGITRKADLNLKLALPELSATERKQIIRDMWDNLGRVIFEYPHLREIVQKHDQYITVSGLEKFQQPRKEGKALLFIGAHIGNWEILPMTAALLGYPQTILVRQPNNPLVAKIIDDIRTSTGNHSASKGVDGARASLKALRNKEAVGLLADQKMNDGVEVPFFGIPAMSPAAPAILGAKTDVAVFPIQCKRTGPASFHLICHDALEFPNSGKRDQDCLEGMTELNRIFEGWIRETPGQWLWLHRRWPKAAYKKLKEKSE</sequence>
<gene>
    <name evidence="7" type="ORF">O4H49_13260</name>
</gene>
<reference evidence="7" key="1">
    <citation type="submission" date="2022-12" db="EMBL/GenBank/DDBJ databases">
        <title>Bacterial isolates from different developmental stages of Nematostella vectensis.</title>
        <authorList>
            <person name="Fraune S."/>
        </authorList>
    </citation>
    <scope>NUCLEOTIDE SEQUENCE</scope>
    <source>
        <strain evidence="7">G21630-S1</strain>
    </source>
</reference>
<evidence type="ECO:0000256" key="1">
    <source>
        <dbReference type="ARBA" id="ARBA00004533"/>
    </source>
</evidence>
<comment type="caution">
    <text evidence="7">The sequence shown here is derived from an EMBL/GenBank/DDBJ whole genome shotgun (WGS) entry which is preliminary data.</text>
</comment>
<dbReference type="RefSeq" id="WP_269423914.1">
    <property type="nucleotide sequence ID" value="NZ_JAPWGY010000004.1"/>
</dbReference>
<proteinExistence type="predicted"/>
<keyword evidence="3" id="KW-0997">Cell inner membrane</keyword>
<accession>A0ABT4LKW9</accession>
<evidence type="ECO:0000256" key="5">
    <source>
        <dbReference type="ARBA" id="ARBA00023136"/>
    </source>
</evidence>
<dbReference type="PANTHER" id="PTHR30606:SF10">
    <property type="entry name" value="PHOSPHATIDYLINOSITOL MANNOSIDE ACYLTRANSFERASE"/>
    <property type="match status" value="1"/>
</dbReference>
<keyword evidence="6 7" id="KW-0012">Acyltransferase</keyword>
<evidence type="ECO:0000256" key="2">
    <source>
        <dbReference type="ARBA" id="ARBA00022475"/>
    </source>
</evidence>
<dbReference type="Pfam" id="PF03279">
    <property type="entry name" value="Lip_A_acyltrans"/>
    <property type="match status" value="1"/>
</dbReference>
<dbReference type="GO" id="GO:0016746">
    <property type="term" value="F:acyltransferase activity"/>
    <property type="evidence" value="ECO:0007669"/>
    <property type="project" value="UniProtKB-KW"/>
</dbReference>
<comment type="subcellular location">
    <subcellularLocation>
        <location evidence="1">Cell inner membrane</location>
    </subcellularLocation>
</comment>
<organism evidence="7 8">
    <name type="scientific">Kiloniella laminariae</name>
    <dbReference type="NCBI Taxonomy" id="454162"/>
    <lineage>
        <taxon>Bacteria</taxon>
        <taxon>Pseudomonadati</taxon>
        <taxon>Pseudomonadota</taxon>
        <taxon>Alphaproteobacteria</taxon>
        <taxon>Rhodospirillales</taxon>
        <taxon>Kiloniellaceae</taxon>
        <taxon>Kiloniella</taxon>
    </lineage>
</organism>
<dbReference type="Proteomes" id="UP001069802">
    <property type="component" value="Unassembled WGS sequence"/>
</dbReference>
<dbReference type="EMBL" id="JAPWGY010000004">
    <property type="protein sequence ID" value="MCZ4281753.1"/>
    <property type="molecule type" value="Genomic_DNA"/>
</dbReference>
<keyword evidence="8" id="KW-1185">Reference proteome</keyword>
<keyword evidence="2" id="KW-1003">Cell membrane</keyword>
<dbReference type="InterPro" id="IPR004960">
    <property type="entry name" value="LipA_acyltrans"/>
</dbReference>
<keyword evidence="5" id="KW-0472">Membrane</keyword>
<dbReference type="PANTHER" id="PTHR30606">
    <property type="entry name" value="LIPID A BIOSYNTHESIS LAUROYL ACYLTRANSFERASE"/>
    <property type="match status" value="1"/>
</dbReference>
<dbReference type="CDD" id="cd07984">
    <property type="entry name" value="LPLAT_LABLAT-like"/>
    <property type="match status" value="1"/>
</dbReference>
<evidence type="ECO:0000313" key="8">
    <source>
        <dbReference type="Proteomes" id="UP001069802"/>
    </source>
</evidence>
<name>A0ABT4LKW9_9PROT</name>
<evidence type="ECO:0000256" key="4">
    <source>
        <dbReference type="ARBA" id="ARBA00022679"/>
    </source>
</evidence>